<name>A0ACC3DCI6_9PEZI</name>
<sequence>MEDTQFALESPFHLASDTVDEVCSSVGFQILRTYLANDLVASFCADHVDAEPATRETWLLHRDILHALIMPVVQLYARASALAEAALCSRKPEELELAYRGDARTAFLCLQCLVADEEEWCFTRGCPACVVTHTLSTEPTIRAAITSALLSSTHTPPATPAEAADSDSSDYDLSQTSSNNDLSLPDLSVFLPAIENAVCSDGFWGPDFYAHLYEKSVKLHNSLYSLIEQCTELAVLVESSPNSPSSPLNDRISRTQTLTADGRGEAGCKIKRSRFAKRQQKLEREEKELLARAVWQVWSAQAAPASEQMKTRENQRRRRPTGAERRRSMTCP</sequence>
<reference evidence="1" key="1">
    <citation type="submission" date="2024-09" db="EMBL/GenBank/DDBJ databases">
        <title>Black Yeasts Isolated from many extreme environments.</title>
        <authorList>
            <person name="Coleine C."/>
            <person name="Stajich J.E."/>
            <person name="Selbmann L."/>
        </authorList>
    </citation>
    <scope>NUCLEOTIDE SEQUENCE</scope>
    <source>
        <strain evidence="1">CCFEE 5737</strain>
    </source>
</reference>
<accession>A0ACC3DCI6</accession>
<evidence type="ECO:0000313" key="1">
    <source>
        <dbReference type="EMBL" id="KAK3065274.1"/>
    </source>
</evidence>
<protein>
    <submittedName>
        <fullName evidence="1">Uncharacterized protein</fullName>
    </submittedName>
</protein>
<evidence type="ECO:0000313" key="2">
    <source>
        <dbReference type="Proteomes" id="UP001186974"/>
    </source>
</evidence>
<gene>
    <name evidence="1" type="ORF">LTS18_003148</name>
</gene>
<dbReference type="EMBL" id="JAWDJW010006341">
    <property type="protein sequence ID" value="KAK3065274.1"/>
    <property type="molecule type" value="Genomic_DNA"/>
</dbReference>
<comment type="caution">
    <text evidence="1">The sequence shown here is derived from an EMBL/GenBank/DDBJ whole genome shotgun (WGS) entry which is preliminary data.</text>
</comment>
<proteinExistence type="predicted"/>
<dbReference type="Proteomes" id="UP001186974">
    <property type="component" value="Unassembled WGS sequence"/>
</dbReference>
<keyword evidence="2" id="KW-1185">Reference proteome</keyword>
<organism evidence="1 2">
    <name type="scientific">Coniosporium uncinatum</name>
    <dbReference type="NCBI Taxonomy" id="93489"/>
    <lineage>
        <taxon>Eukaryota</taxon>
        <taxon>Fungi</taxon>
        <taxon>Dikarya</taxon>
        <taxon>Ascomycota</taxon>
        <taxon>Pezizomycotina</taxon>
        <taxon>Dothideomycetes</taxon>
        <taxon>Dothideomycetes incertae sedis</taxon>
        <taxon>Coniosporium</taxon>
    </lineage>
</organism>